<evidence type="ECO:0000313" key="2">
    <source>
        <dbReference type="Proteomes" id="UP000094626"/>
    </source>
</evidence>
<dbReference type="KEGG" id="nre:BES08_05845"/>
<reference evidence="2" key="1">
    <citation type="journal article" date="2017" name="J. Biotechnol.">
        <title>Complete genome sequence of Novosphingobium resinovorum SA1, a versatile xenobiotic-degrading bacterium capable of utilizing sulfanilic acid.</title>
        <authorList>
            <person name="Hegedus B."/>
            <person name="Kos P.B."/>
            <person name="Balint B."/>
            <person name="Maroti G."/>
            <person name="Gan H.M."/>
            <person name="Perei K."/>
            <person name="Rakhely G."/>
        </authorList>
    </citation>
    <scope>NUCLEOTIDE SEQUENCE [LARGE SCALE GENOMIC DNA]</scope>
    <source>
        <strain evidence="2">SA1</strain>
    </source>
</reference>
<proteinExistence type="predicted"/>
<evidence type="ECO:0008006" key="3">
    <source>
        <dbReference type="Google" id="ProtNLM"/>
    </source>
</evidence>
<sequence length="344" mass="37934">MTTPRLSEHRNRLARGGVILPSGLEYMPEGWRENADIAMDAQPALFSVPNAGVPSLFTTYIDPRQIKVVFQPTVAAEFYGEEKMGDWTTDTASFPLTELTGFTSAYGDFNNNGKSGANANWVSRQSFHFQTFTRWGERELEKYGEARIDWASLQSEASSETLNRALNASYFYGVTGLKLYGGTNDPALPAAISPGTKAAGGLTWDVGTVIEIYNDFMKMYKQLQVQMPALVNMSSAMDWGIPNTLEPALAKTNDFGKTVKEIIQQSFPNVNITVIPEFVTGSGNLMQLKLRDVKGMPVTKSAFTEKMRLHPVLVMASGWEQKKSAGTWGNVLRYPIAIVQMLGA</sequence>
<dbReference type="OrthoDB" id="6439710at2"/>
<dbReference type="EMBL" id="CP017075">
    <property type="protein sequence ID" value="AOR76335.1"/>
    <property type="molecule type" value="Genomic_DNA"/>
</dbReference>
<dbReference type="AlphaFoldDB" id="A0A1D8A2I3"/>
<name>A0A1D8A2I3_9SPHN</name>
<gene>
    <name evidence="1" type="ORF">BES08_05845</name>
</gene>
<dbReference type="RefSeq" id="WP_069707791.1">
    <property type="nucleotide sequence ID" value="NZ_CP017075.1"/>
</dbReference>
<protein>
    <recommendedName>
        <fullName evidence="3">DUF2184 domain-containing protein</fullName>
    </recommendedName>
</protein>
<keyword evidence="2" id="KW-1185">Reference proteome</keyword>
<organism evidence="1 2">
    <name type="scientific">Novosphingobium resinovorum</name>
    <dbReference type="NCBI Taxonomy" id="158500"/>
    <lineage>
        <taxon>Bacteria</taxon>
        <taxon>Pseudomonadati</taxon>
        <taxon>Pseudomonadota</taxon>
        <taxon>Alphaproteobacteria</taxon>
        <taxon>Sphingomonadales</taxon>
        <taxon>Sphingomonadaceae</taxon>
        <taxon>Novosphingobium</taxon>
    </lineage>
</organism>
<evidence type="ECO:0000313" key="1">
    <source>
        <dbReference type="EMBL" id="AOR76335.1"/>
    </source>
</evidence>
<accession>A0A1D8A2I3</accession>
<dbReference type="Proteomes" id="UP000094626">
    <property type="component" value="Chromosome"/>
</dbReference>